<evidence type="ECO:0000313" key="1">
    <source>
        <dbReference type="EMBL" id="MCI52579.1"/>
    </source>
</evidence>
<evidence type="ECO:0000313" key="2">
    <source>
        <dbReference type="Proteomes" id="UP000265520"/>
    </source>
</evidence>
<name>A0A392SVA2_9FABA</name>
<protein>
    <submittedName>
        <fullName evidence="1">TIR-NBS-LRR type disease resistance protein</fullName>
    </submittedName>
</protein>
<proteinExistence type="predicted"/>
<organism evidence="1 2">
    <name type="scientific">Trifolium medium</name>
    <dbReference type="NCBI Taxonomy" id="97028"/>
    <lineage>
        <taxon>Eukaryota</taxon>
        <taxon>Viridiplantae</taxon>
        <taxon>Streptophyta</taxon>
        <taxon>Embryophyta</taxon>
        <taxon>Tracheophyta</taxon>
        <taxon>Spermatophyta</taxon>
        <taxon>Magnoliopsida</taxon>
        <taxon>eudicotyledons</taxon>
        <taxon>Gunneridae</taxon>
        <taxon>Pentapetalae</taxon>
        <taxon>rosids</taxon>
        <taxon>fabids</taxon>
        <taxon>Fabales</taxon>
        <taxon>Fabaceae</taxon>
        <taxon>Papilionoideae</taxon>
        <taxon>50 kb inversion clade</taxon>
        <taxon>NPAAA clade</taxon>
        <taxon>Hologalegina</taxon>
        <taxon>IRL clade</taxon>
        <taxon>Trifolieae</taxon>
        <taxon>Trifolium</taxon>
    </lineage>
</organism>
<dbReference type="PANTHER" id="PTHR34222:SF99">
    <property type="entry name" value="PROTEIN, PUTATIVE-RELATED"/>
    <property type="match status" value="1"/>
</dbReference>
<comment type="caution">
    <text evidence="1">The sequence shown here is derived from an EMBL/GenBank/DDBJ whole genome shotgun (WGS) entry which is preliminary data.</text>
</comment>
<dbReference type="Proteomes" id="UP000265520">
    <property type="component" value="Unassembled WGS sequence"/>
</dbReference>
<feature type="non-terminal residue" evidence="1">
    <location>
        <position position="53"/>
    </location>
</feature>
<dbReference type="PANTHER" id="PTHR34222">
    <property type="entry name" value="GAG_PRE-INTEGRS DOMAIN-CONTAINING PROTEIN"/>
    <property type="match status" value="1"/>
</dbReference>
<accession>A0A392SVA2</accession>
<dbReference type="EMBL" id="LXQA010449425">
    <property type="protein sequence ID" value="MCI52579.1"/>
    <property type="molecule type" value="Genomic_DNA"/>
</dbReference>
<keyword evidence="2" id="KW-1185">Reference proteome</keyword>
<dbReference type="AlphaFoldDB" id="A0A392SVA2"/>
<sequence length="53" mass="6223">MRSARNNHVLMHTIHFLTGLNENFAMVKSQILLMEPLPPLNKVFPMVIQHERQ</sequence>
<reference evidence="1 2" key="1">
    <citation type="journal article" date="2018" name="Front. Plant Sci.">
        <title>Red Clover (Trifolium pratense) and Zigzag Clover (T. medium) - A Picture of Genomic Similarities and Differences.</title>
        <authorList>
            <person name="Dluhosova J."/>
            <person name="Istvanek J."/>
            <person name="Nedelnik J."/>
            <person name="Repkova J."/>
        </authorList>
    </citation>
    <scope>NUCLEOTIDE SEQUENCE [LARGE SCALE GENOMIC DNA]</scope>
    <source>
        <strain evidence="2">cv. 10/8</strain>
        <tissue evidence="1">Leaf</tissue>
    </source>
</reference>